<dbReference type="PANTHER" id="PTHR44757:SF2">
    <property type="entry name" value="BIOFILM ARCHITECTURE MAINTENANCE PROTEIN MBAA"/>
    <property type="match status" value="1"/>
</dbReference>
<dbReference type="NCBIfam" id="TIGR00229">
    <property type="entry name" value="sensory_box"/>
    <property type="match status" value="1"/>
</dbReference>
<dbReference type="SMART" id="SM00267">
    <property type="entry name" value="GGDEF"/>
    <property type="match status" value="1"/>
</dbReference>
<dbReference type="InterPro" id="IPR052155">
    <property type="entry name" value="Biofilm_reg_signaling"/>
</dbReference>
<dbReference type="InterPro" id="IPR035919">
    <property type="entry name" value="EAL_sf"/>
</dbReference>
<dbReference type="InterPro" id="IPR001633">
    <property type="entry name" value="EAL_dom"/>
</dbReference>
<dbReference type="Gene3D" id="3.20.20.450">
    <property type="entry name" value="EAL domain"/>
    <property type="match status" value="1"/>
</dbReference>
<dbReference type="Proteomes" id="UP000190042">
    <property type="component" value="Unassembled WGS sequence"/>
</dbReference>
<dbReference type="SMART" id="SM00052">
    <property type="entry name" value="EAL"/>
    <property type="match status" value="1"/>
</dbReference>
<accession>A0A1T4Y771</accession>
<dbReference type="CDD" id="cd00130">
    <property type="entry name" value="PAS"/>
    <property type="match status" value="1"/>
</dbReference>
<dbReference type="Gene3D" id="3.30.70.270">
    <property type="match status" value="1"/>
</dbReference>
<dbReference type="SMART" id="SM00091">
    <property type="entry name" value="PAS"/>
    <property type="match status" value="1"/>
</dbReference>
<dbReference type="PROSITE" id="PS50112">
    <property type="entry name" value="PAS"/>
    <property type="match status" value="1"/>
</dbReference>
<dbReference type="AlphaFoldDB" id="A0A1T4Y771"/>
<dbReference type="PROSITE" id="PS50887">
    <property type="entry name" value="GGDEF"/>
    <property type="match status" value="1"/>
</dbReference>
<dbReference type="InterPro" id="IPR000014">
    <property type="entry name" value="PAS"/>
</dbReference>
<feature type="domain" description="PAS" evidence="1">
    <location>
        <begin position="29"/>
        <end position="64"/>
    </location>
</feature>
<evidence type="ECO:0000313" key="6">
    <source>
        <dbReference type="Proteomes" id="UP000190042"/>
    </source>
</evidence>
<dbReference type="EMBL" id="FUYJ01000003">
    <property type="protein sequence ID" value="SKA97513.1"/>
    <property type="molecule type" value="Genomic_DNA"/>
</dbReference>
<dbReference type="InterPro" id="IPR029787">
    <property type="entry name" value="Nucleotide_cyclase"/>
</dbReference>
<feature type="domain" description="EAL" evidence="3">
    <location>
        <begin position="300"/>
        <end position="550"/>
    </location>
</feature>
<dbReference type="SUPFAM" id="SSF55073">
    <property type="entry name" value="Nucleotide cyclase"/>
    <property type="match status" value="1"/>
</dbReference>
<dbReference type="InterPro" id="IPR035965">
    <property type="entry name" value="PAS-like_dom_sf"/>
</dbReference>
<dbReference type="InterPro" id="IPR000160">
    <property type="entry name" value="GGDEF_dom"/>
</dbReference>
<dbReference type="SUPFAM" id="SSF141868">
    <property type="entry name" value="EAL domain-like"/>
    <property type="match status" value="1"/>
</dbReference>
<dbReference type="Pfam" id="PF13426">
    <property type="entry name" value="PAS_9"/>
    <property type="match status" value="1"/>
</dbReference>
<feature type="domain" description="GGDEF" evidence="4">
    <location>
        <begin position="164"/>
        <end position="291"/>
    </location>
</feature>
<keyword evidence="6" id="KW-1185">Reference proteome</keyword>
<dbReference type="SUPFAM" id="SSF55785">
    <property type="entry name" value="PYP-like sensor domain (PAS domain)"/>
    <property type="match status" value="1"/>
</dbReference>
<sequence>MNTINFPETKEQTSLVNSLDKFQLVTHTDSEGLITYANQNYLTISGWTPKRIIGKSIWQMFSDDPKNQQTVNSIWDCLLSGKSWSGKVEKMTRGGEPFYVNTLAVPTMSEDGELQSTLFVELDITEDIRLQEKLSEIAFIDIETGLMSRHKLEQVVNESIKLGQHFSFVYLTIDHYFSMKEQQSPEFETELIQEFTNRLKRYFQDSPVARIDTNSFVVLTAFGDWYIQGLYDFLKQQPIYLSHNAQTLSVSGGIVRYPEDQQTYMQLYKVAITAADDVISQGGGRIASLSAESHKILNRRLEIDRKMYTALDRNTLQVAYQPQLDIKSNSINCYEALIRWEDEELGVISPDELIPIAEENGLIEEVGAFVAEEAMTFATKWHRAGTEMNISINSSIRESLNPQWKNRLLSILNETGCPANKVSLEFTEKFALKAEEEQSVITQMSELQSLGLQFTLDDFGSGYASLRYLQHLPITSIKFDRVFIDTLLSNSKTQQLIEGMIQFSKTMNLYTIAEGVRNEQQFELLKEMGIDAVQGHFIGKPVPAEQIEIK</sequence>
<dbReference type="RefSeq" id="WP_078817420.1">
    <property type="nucleotide sequence ID" value="NZ_FUYJ01000003.1"/>
</dbReference>
<evidence type="ECO:0000259" key="3">
    <source>
        <dbReference type="PROSITE" id="PS50883"/>
    </source>
</evidence>
<reference evidence="6" key="1">
    <citation type="submission" date="2017-02" db="EMBL/GenBank/DDBJ databases">
        <authorList>
            <person name="Varghese N."/>
            <person name="Submissions S."/>
        </authorList>
    </citation>
    <scope>NUCLEOTIDE SEQUENCE [LARGE SCALE GENOMIC DNA]</scope>
    <source>
        <strain evidence="6">DSM 23966</strain>
    </source>
</reference>
<evidence type="ECO:0000313" key="5">
    <source>
        <dbReference type="EMBL" id="SKA97513.1"/>
    </source>
</evidence>
<evidence type="ECO:0000259" key="2">
    <source>
        <dbReference type="PROSITE" id="PS50113"/>
    </source>
</evidence>
<dbReference type="InterPro" id="IPR000700">
    <property type="entry name" value="PAS-assoc_C"/>
</dbReference>
<dbReference type="Gene3D" id="3.30.450.20">
    <property type="entry name" value="PAS domain"/>
    <property type="match status" value="1"/>
</dbReference>
<dbReference type="PROSITE" id="PS50113">
    <property type="entry name" value="PAC"/>
    <property type="match status" value="1"/>
</dbReference>
<dbReference type="PANTHER" id="PTHR44757">
    <property type="entry name" value="DIGUANYLATE CYCLASE DGCP"/>
    <property type="match status" value="1"/>
</dbReference>
<feature type="domain" description="PAC" evidence="2">
    <location>
        <begin position="82"/>
        <end position="136"/>
    </location>
</feature>
<evidence type="ECO:0000259" key="4">
    <source>
        <dbReference type="PROSITE" id="PS50887"/>
    </source>
</evidence>
<dbReference type="Pfam" id="PF00563">
    <property type="entry name" value="EAL"/>
    <property type="match status" value="1"/>
</dbReference>
<dbReference type="InterPro" id="IPR043128">
    <property type="entry name" value="Rev_trsase/Diguanyl_cyclase"/>
</dbReference>
<proteinExistence type="predicted"/>
<evidence type="ECO:0000259" key="1">
    <source>
        <dbReference type="PROSITE" id="PS50112"/>
    </source>
</evidence>
<protein>
    <submittedName>
        <fullName evidence="5">PAS domain S-box-containing protein</fullName>
    </submittedName>
</protein>
<name>A0A1T4Y771_9BACL</name>
<organism evidence="5 6">
    <name type="scientific">Sporosarcina newyorkensis</name>
    <dbReference type="NCBI Taxonomy" id="759851"/>
    <lineage>
        <taxon>Bacteria</taxon>
        <taxon>Bacillati</taxon>
        <taxon>Bacillota</taxon>
        <taxon>Bacilli</taxon>
        <taxon>Bacillales</taxon>
        <taxon>Caryophanaceae</taxon>
        <taxon>Sporosarcina</taxon>
    </lineage>
</organism>
<gene>
    <name evidence="5" type="ORF">SAMN04244570_1883</name>
</gene>
<dbReference type="CDD" id="cd01948">
    <property type="entry name" value="EAL"/>
    <property type="match status" value="1"/>
</dbReference>
<dbReference type="PROSITE" id="PS50883">
    <property type="entry name" value="EAL"/>
    <property type="match status" value="1"/>
</dbReference>
<dbReference type="Pfam" id="PF00990">
    <property type="entry name" value="GGDEF"/>
    <property type="match status" value="1"/>
</dbReference>